<dbReference type="OrthoDB" id="6753017at2759"/>
<name>A0A4Y2S8R1_ARAVE</name>
<protein>
    <submittedName>
        <fullName evidence="1">Uncharacterized protein</fullName>
    </submittedName>
</protein>
<gene>
    <name evidence="1" type="ORF">AVEN_232249_1</name>
</gene>
<reference evidence="1 2" key="1">
    <citation type="journal article" date="2019" name="Sci. Rep.">
        <title>Orb-weaving spider Araneus ventricosus genome elucidates the spidroin gene catalogue.</title>
        <authorList>
            <person name="Kono N."/>
            <person name="Nakamura H."/>
            <person name="Ohtoshi R."/>
            <person name="Moran D.A.P."/>
            <person name="Shinohara A."/>
            <person name="Yoshida Y."/>
            <person name="Fujiwara M."/>
            <person name="Mori M."/>
            <person name="Tomita M."/>
            <person name="Arakawa K."/>
        </authorList>
    </citation>
    <scope>NUCLEOTIDE SEQUENCE [LARGE SCALE GENOMIC DNA]</scope>
</reference>
<organism evidence="1 2">
    <name type="scientific">Araneus ventricosus</name>
    <name type="common">Orbweaver spider</name>
    <name type="synonym">Epeira ventricosa</name>
    <dbReference type="NCBI Taxonomy" id="182803"/>
    <lineage>
        <taxon>Eukaryota</taxon>
        <taxon>Metazoa</taxon>
        <taxon>Ecdysozoa</taxon>
        <taxon>Arthropoda</taxon>
        <taxon>Chelicerata</taxon>
        <taxon>Arachnida</taxon>
        <taxon>Araneae</taxon>
        <taxon>Araneomorphae</taxon>
        <taxon>Entelegynae</taxon>
        <taxon>Araneoidea</taxon>
        <taxon>Araneidae</taxon>
        <taxon>Araneus</taxon>
    </lineage>
</organism>
<dbReference type="AlphaFoldDB" id="A0A4Y2S8R1"/>
<sequence length="205" mass="22913">MGVIQIITPKSSVLAEEPLSRTKQVISAKDFAAEAHVPIQVYPNNGVVGYSKITAQNFAYESDTTASFLRKIDMLWLYGKWNNLSLPGWNGYIDHLSSNSMDFSISRILFLPFIPQPASVYNTIHTTLLCSLENAKLYGHDVCIVTFDQPLYTKAQEILAAVPSGSYLSKIVIRLGGFHLLSAFFGAIGYERKWYQRGAFFNLCT</sequence>
<accession>A0A4Y2S8R1</accession>
<dbReference type="Proteomes" id="UP000499080">
    <property type="component" value="Unassembled WGS sequence"/>
</dbReference>
<evidence type="ECO:0000313" key="1">
    <source>
        <dbReference type="EMBL" id="GBN84602.1"/>
    </source>
</evidence>
<dbReference type="EMBL" id="BGPR01020418">
    <property type="protein sequence ID" value="GBN84602.1"/>
    <property type="molecule type" value="Genomic_DNA"/>
</dbReference>
<comment type="caution">
    <text evidence="1">The sequence shown here is derived from an EMBL/GenBank/DDBJ whole genome shotgun (WGS) entry which is preliminary data.</text>
</comment>
<proteinExistence type="predicted"/>
<evidence type="ECO:0000313" key="2">
    <source>
        <dbReference type="Proteomes" id="UP000499080"/>
    </source>
</evidence>
<keyword evidence="2" id="KW-1185">Reference proteome</keyword>